<keyword evidence="1" id="KW-0732">Signal</keyword>
<dbReference type="Proteomes" id="UP001138686">
    <property type="component" value="Unassembled WGS sequence"/>
</dbReference>
<comment type="caution">
    <text evidence="2">The sequence shown here is derived from an EMBL/GenBank/DDBJ whole genome shotgun (WGS) entry which is preliminary data.</text>
</comment>
<reference evidence="2" key="1">
    <citation type="submission" date="2021-07" db="EMBL/GenBank/DDBJ databases">
        <title>Aureisphaera sp. CAU 1614 isolated from sea sediment.</title>
        <authorList>
            <person name="Kim W."/>
        </authorList>
    </citation>
    <scope>NUCLEOTIDE SEQUENCE</scope>
    <source>
        <strain evidence="2">CAU 1614</strain>
    </source>
</reference>
<dbReference type="AlphaFoldDB" id="A0A9X1FR53"/>
<keyword evidence="3" id="KW-1185">Reference proteome</keyword>
<evidence type="ECO:0000313" key="3">
    <source>
        <dbReference type="Proteomes" id="UP001138686"/>
    </source>
</evidence>
<proteinExistence type="predicted"/>
<accession>A0A9X1FR53</accession>
<dbReference type="RefSeq" id="WP_219053352.1">
    <property type="nucleotide sequence ID" value="NZ_JAHWDP010000005.1"/>
</dbReference>
<protein>
    <submittedName>
        <fullName evidence="2">Uncharacterized protein</fullName>
    </submittedName>
</protein>
<organism evidence="2 3">
    <name type="scientific">Halomarinibacterium sedimenti</name>
    <dbReference type="NCBI Taxonomy" id="2857106"/>
    <lineage>
        <taxon>Bacteria</taxon>
        <taxon>Pseudomonadati</taxon>
        <taxon>Bacteroidota</taxon>
        <taxon>Flavobacteriia</taxon>
        <taxon>Flavobacteriales</taxon>
        <taxon>Flavobacteriaceae</taxon>
        <taxon>Halomarinibacterium</taxon>
    </lineage>
</organism>
<gene>
    <name evidence="2" type="ORF">KXJ69_11965</name>
</gene>
<sequence>MGVVLPRLALTSTIVMAPATNPQGGSIPIGTVVFNTNTTSTGANDVVPGMYSWDGSQWRPQFPKRQYALYESTTGTIRSTPGSNLTIRLNGNNSNTFTAKYTGQYKVKLRVDFGGGLAKVPSEGSGASNSDGDLNIANATGTFTLNFGGTNYTINANSYSTAYNAVSPSTNYFAIWQEFTATEYLSLKTNDAVSFTLTFLQNTAEEFQNNSNGRGYIAYDIPCYVEISFLGE</sequence>
<name>A0A9X1FR53_9FLAO</name>
<evidence type="ECO:0000313" key="2">
    <source>
        <dbReference type="EMBL" id="MBW2938828.1"/>
    </source>
</evidence>
<feature type="signal peptide" evidence="1">
    <location>
        <begin position="1"/>
        <end position="17"/>
    </location>
</feature>
<feature type="chain" id="PRO_5040958131" evidence="1">
    <location>
        <begin position="18"/>
        <end position="232"/>
    </location>
</feature>
<dbReference type="EMBL" id="JAHWDP010000005">
    <property type="protein sequence ID" value="MBW2938828.1"/>
    <property type="molecule type" value="Genomic_DNA"/>
</dbReference>
<evidence type="ECO:0000256" key="1">
    <source>
        <dbReference type="SAM" id="SignalP"/>
    </source>
</evidence>